<feature type="active site" description="Proton donor/acceptor" evidence="11">
    <location>
        <position position="643"/>
    </location>
</feature>
<dbReference type="Gene3D" id="1.10.10.10">
    <property type="entry name" value="Winged helix-like DNA-binding domain superfamily/Winged helix DNA-binding domain"/>
    <property type="match status" value="1"/>
</dbReference>
<name>A0A9N8VBC9_9GLOM</name>
<evidence type="ECO:0000256" key="5">
    <source>
        <dbReference type="ARBA" id="ARBA00022723"/>
    </source>
</evidence>
<evidence type="ECO:0000256" key="7">
    <source>
        <dbReference type="ARBA" id="ARBA00022833"/>
    </source>
</evidence>
<feature type="domain" description="MYST-type HAT" evidence="14">
    <location>
        <begin position="467"/>
        <end position="738"/>
    </location>
</feature>
<dbReference type="PANTHER" id="PTHR10615:SF161">
    <property type="entry name" value="HISTONE ACETYLTRANSFERASE KAT7"/>
    <property type="match status" value="1"/>
</dbReference>
<dbReference type="Gene3D" id="3.40.630.30">
    <property type="match status" value="1"/>
</dbReference>
<keyword evidence="8" id="KW-0156">Chromatin regulator</keyword>
<feature type="compositionally biased region" description="Basic residues" evidence="13">
    <location>
        <begin position="132"/>
        <end position="146"/>
    </location>
</feature>
<dbReference type="FunFam" id="3.40.630.30:FF:000001">
    <property type="entry name" value="Histone acetyltransferase"/>
    <property type="match status" value="1"/>
</dbReference>
<keyword evidence="6" id="KW-0863">Zinc-finger</keyword>
<dbReference type="InterPro" id="IPR040706">
    <property type="entry name" value="Zf-MYST"/>
</dbReference>
<evidence type="ECO:0000256" key="9">
    <source>
        <dbReference type="ARBA" id="ARBA00022990"/>
    </source>
</evidence>
<dbReference type="Proteomes" id="UP000789570">
    <property type="component" value="Unassembled WGS sequence"/>
</dbReference>
<dbReference type="Pfam" id="PF17772">
    <property type="entry name" value="zf-MYST"/>
    <property type="match status" value="1"/>
</dbReference>
<keyword evidence="9" id="KW-0007">Acetylation</keyword>
<keyword evidence="5" id="KW-0479">Metal-binding</keyword>
<dbReference type="FunFam" id="3.30.60.60:FF:000001">
    <property type="entry name" value="Histone acetyltransferase"/>
    <property type="match status" value="1"/>
</dbReference>
<evidence type="ECO:0000313" key="16">
    <source>
        <dbReference type="Proteomes" id="UP000789570"/>
    </source>
</evidence>
<evidence type="ECO:0000313" key="15">
    <source>
        <dbReference type="EMBL" id="CAG8449677.1"/>
    </source>
</evidence>
<dbReference type="InterPro" id="IPR016181">
    <property type="entry name" value="Acyl_CoA_acyltransferase"/>
</dbReference>
<dbReference type="GO" id="GO:0005634">
    <property type="term" value="C:nucleus"/>
    <property type="evidence" value="ECO:0007669"/>
    <property type="project" value="UniProtKB-SubCell"/>
</dbReference>
<dbReference type="InterPro" id="IPR036388">
    <property type="entry name" value="WH-like_DNA-bd_sf"/>
</dbReference>
<evidence type="ECO:0000256" key="13">
    <source>
        <dbReference type="SAM" id="MobiDB-lite"/>
    </source>
</evidence>
<evidence type="ECO:0000256" key="4">
    <source>
        <dbReference type="ARBA" id="ARBA00022679"/>
    </source>
</evidence>
<proteinExistence type="inferred from homology"/>
<dbReference type="PANTHER" id="PTHR10615">
    <property type="entry name" value="HISTONE ACETYLTRANSFERASE"/>
    <property type="match status" value="1"/>
</dbReference>
<feature type="compositionally biased region" description="Polar residues" evidence="13">
    <location>
        <begin position="29"/>
        <end position="43"/>
    </location>
</feature>
<organism evidence="15 16">
    <name type="scientific">Funneliformis caledonium</name>
    <dbReference type="NCBI Taxonomy" id="1117310"/>
    <lineage>
        <taxon>Eukaryota</taxon>
        <taxon>Fungi</taxon>
        <taxon>Fungi incertae sedis</taxon>
        <taxon>Mucoromycota</taxon>
        <taxon>Glomeromycotina</taxon>
        <taxon>Glomeromycetes</taxon>
        <taxon>Glomerales</taxon>
        <taxon>Glomeraceae</taxon>
        <taxon>Funneliformis</taxon>
    </lineage>
</organism>
<feature type="compositionally biased region" description="Basic residues" evidence="13">
    <location>
        <begin position="1"/>
        <end position="11"/>
    </location>
</feature>
<evidence type="ECO:0000256" key="2">
    <source>
        <dbReference type="ARBA" id="ARBA00010107"/>
    </source>
</evidence>
<dbReference type="GO" id="GO:0008270">
    <property type="term" value="F:zinc ion binding"/>
    <property type="evidence" value="ECO:0007669"/>
    <property type="project" value="UniProtKB-KW"/>
</dbReference>
<protein>
    <recommendedName>
        <fullName evidence="3 12">Histone acetyltransferase</fullName>
        <ecNumber evidence="3 12">2.3.1.48</ecNumber>
    </recommendedName>
</protein>
<dbReference type="GO" id="GO:0003682">
    <property type="term" value="F:chromatin binding"/>
    <property type="evidence" value="ECO:0007669"/>
    <property type="project" value="TreeGrafter"/>
</dbReference>
<keyword evidence="4" id="KW-0808">Transferase</keyword>
<evidence type="ECO:0000259" key="14">
    <source>
        <dbReference type="PROSITE" id="PS51726"/>
    </source>
</evidence>
<gene>
    <name evidence="15" type="ORF">FCALED_LOCUS1144</name>
</gene>
<feature type="region of interest" description="Disordered" evidence="13">
    <location>
        <begin position="755"/>
        <end position="781"/>
    </location>
</feature>
<feature type="region of interest" description="Disordered" evidence="13">
    <location>
        <begin position="296"/>
        <end position="322"/>
    </location>
</feature>
<dbReference type="GO" id="GO:0004402">
    <property type="term" value="F:histone acetyltransferase activity"/>
    <property type="evidence" value="ECO:0007669"/>
    <property type="project" value="InterPro"/>
</dbReference>
<reference evidence="15" key="1">
    <citation type="submission" date="2021-06" db="EMBL/GenBank/DDBJ databases">
        <authorList>
            <person name="Kallberg Y."/>
            <person name="Tangrot J."/>
            <person name="Rosling A."/>
        </authorList>
    </citation>
    <scope>NUCLEOTIDE SEQUENCE</scope>
    <source>
        <strain evidence="15">UK204</strain>
    </source>
</reference>
<feature type="compositionally biased region" description="Polar residues" evidence="13">
    <location>
        <begin position="70"/>
        <end position="85"/>
    </location>
</feature>
<feature type="compositionally biased region" description="Low complexity" evidence="13">
    <location>
        <begin position="299"/>
        <end position="310"/>
    </location>
</feature>
<keyword evidence="16" id="KW-1185">Reference proteome</keyword>
<feature type="compositionally biased region" description="Basic and acidic residues" evidence="13">
    <location>
        <begin position="239"/>
        <end position="248"/>
    </location>
</feature>
<evidence type="ECO:0000256" key="3">
    <source>
        <dbReference type="ARBA" id="ARBA00013184"/>
    </source>
</evidence>
<dbReference type="Gene3D" id="3.30.60.60">
    <property type="entry name" value="N-acetyl transferase-like"/>
    <property type="match status" value="1"/>
</dbReference>
<keyword evidence="7" id="KW-0862">Zinc</keyword>
<dbReference type="GO" id="GO:1990467">
    <property type="term" value="C:NuA3a histone acetyltransferase complex"/>
    <property type="evidence" value="ECO:0007669"/>
    <property type="project" value="TreeGrafter"/>
</dbReference>
<dbReference type="GO" id="GO:0003712">
    <property type="term" value="F:transcription coregulator activity"/>
    <property type="evidence" value="ECO:0007669"/>
    <property type="project" value="TreeGrafter"/>
</dbReference>
<feature type="region of interest" description="Disordered" evidence="13">
    <location>
        <begin position="1"/>
        <end position="45"/>
    </location>
</feature>
<evidence type="ECO:0000256" key="11">
    <source>
        <dbReference type="PIRSR" id="PIRSR602717-51"/>
    </source>
</evidence>
<dbReference type="OrthoDB" id="787137at2759"/>
<dbReference type="InterPro" id="IPR002717">
    <property type="entry name" value="HAT_MYST-type"/>
</dbReference>
<dbReference type="PROSITE" id="PS51726">
    <property type="entry name" value="MYST_HAT"/>
    <property type="match status" value="1"/>
</dbReference>
<comment type="subcellular location">
    <subcellularLocation>
        <location evidence="1 12">Nucleus</location>
    </subcellularLocation>
</comment>
<dbReference type="EC" id="2.3.1.48" evidence="3 12"/>
<evidence type="ECO:0000256" key="10">
    <source>
        <dbReference type="ARBA" id="ARBA00023242"/>
    </source>
</evidence>
<dbReference type="EMBL" id="CAJVPQ010000136">
    <property type="protein sequence ID" value="CAG8449677.1"/>
    <property type="molecule type" value="Genomic_DNA"/>
</dbReference>
<evidence type="ECO:0000256" key="12">
    <source>
        <dbReference type="RuleBase" id="RU361211"/>
    </source>
</evidence>
<comment type="catalytic activity">
    <reaction evidence="12">
        <text>L-lysyl-[protein] + acetyl-CoA = N(6)-acetyl-L-lysyl-[protein] + CoA + H(+)</text>
        <dbReference type="Rhea" id="RHEA:45948"/>
        <dbReference type="Rhea" id="RHEA-COMP:9752"/>
        <dbReference type="Rhea" id="RHEA-COMP:10731"/>
        <dbReference type="ChEBI" id="CHEBI:15378"/>
        <dbReference type="ChEBI" id="CHEBI:29969"/>
        <dbReference type="ChEBI" id="CHEBI:57287"/>
        <dbReference type="ChEBI" id="CHEBI:57288"/>
        <dbReference type="ChEBI" id="CHEBI:61930"/>
        <dbReference type="EC" id="2.3.1.48"/>
    </reaction>
</comment>
<keyword evidence="10 12" id="KW-0539">Nucleus</keyword>
<dbReference type="SUPFAM" id="SSF55729">
    <property type="entry name" value="Acyl-CoA N-acyltransferases (Nat)"/>
    <property type="match status" value="1"/>
</dbReference>
<dbReference type="InterPro" id="IPR050603">
    <property type="entry name" value="MYST_HAT"/>
</dbReference>
<accession>A0A9N8VBC9</accession>
<sequence>MATLQKRRNGRRNNQDETPNKLKKKSSKVTEQNVATQDETPVSNVVVPVDIEEKIKPINNGISSSPPSPQNEQASSPAVTPSKKNNTPKKRKVSKPSPVEEVTLEDKSETITLDQTVIEQPVLSIKKEKGSSIRKRNRILPQRGKKINSDTQLPQTPLQTTTQLQNEIPQERPPPPSSQPQLEIQKPQKTRGHSTQKRKVKAPVFTVSVVTEKEDQKPTNNAVPIISPEEASTSTPRVAIKEEPKEINEITSQKRPPRIVVKPKRKRIIKSKETISSDDEDLDEEPVIPNNIMKAQTISESSGSLNSQSKLSKKRGNANGTVTNKDAAVKTRITRQRTKTTNKGKTGRGRRKLIRLDDDEIERDISKFSDAETIKNETDEKLDQLINHISDNRQTVESGEQEREQAVVIDLPFGGRLTTEEADTSKTRPDNYDKVRFENAKNKAEAAMQPRQEITFDIEDQPQIFADATPKIRSIRFGDWEMDTWYVAPYPEEYSWYPTLYICEYCLKYMKSKYIADRHKMKCPMKHPPGDEIYRDGQISIFEVDGRKNTIYCQNLCLLAKMFLDHKTLYYDVEPFLFYVMTEINDMGCHFVGYFSKEKRSPLNYNVSCILTLPIHQRKGYGNLLIEFSYLLTKRENKTGSPEKPLSDLGLLSYRYYWRNVLFEVLNNSPDALKLSHATSMTVNDIIATLQINNMLVRDEENGTYRIVVDKDLIKNHLDKVTAKGYPRIKSENLRWTPFILTRVLRRVQDLENEKSLDMQEQQNPIDRINKSFDENMDADD</sequence>
<dbReference type="GO" id="GO:0006357">
    <property type="term" value="P:regulation of transcription by RNA polymerase II"/>
    <property type="evidence" value="ECO:0007669"/>
    <property type="project" value="TreeGrafter"/>
</dbReference>
<dbReference type="Pfam" id="PF01853">
    <property type="entry name" value="MOZ_SAS"/>
    <property type="match status" value="1"/>
</dbReference>
<evidence type="ECO:0000256" key="6">
    <source>
        <dbReference type="ARBA" id="ARBA00022771"/>
    </source>
</evidence>
<feature type="compositionally biased region" description="Basic residues" evidence="13">
    <location>
        <begin position="188"/>
        <end position="201"/>
    </location>
</feature>
<evidence type="ECO:0000256" key="1">
    <source>
        <dbReference type="ARBA" id="ARBA00004123"/>
    </source>
</evidence>
<feature type="compositionally biased region" description="Low complexity" evidence="13">
    <location>
        <begin position="151"/>
        <end position="168"/>
    </location>
</feature>
<dbReference type="GO" id="GO:0031507">
    <property type="term" value="P:heterochromatin formation"/>
    <property type="evidence" value="ECO:0007669"/>
    <property type="project" value="UniProtKB-ARBA"/>
</dbReference>
<dbReference type="AlphaFoldDB" id="A0A9N8VBC9"/>
<comment type="similarity">
    <text evidence="2 12">Belongs to the MYST (SAS/MOZ) family.</text>
</comment>
<feature type="region of interest" description="Disordered" evidence="13">
    <location>
        <begin position="57"/>
        <end position="266"/>
    </location>
</feature>
<comment type="caution">
    <text evidence="15">The sequence shown here is derived from an EMBL/GenBank/DDBJ whole genome shotgun (WGS) entry which is preliminary data.</text>
</comment>
<evidence type="ECO:0000256" key="8">
    <source>
        <dbReference type="ARBA" id="ARBA00022853"/>
    </source>
</evidence>
<feature type="compositionally biased region" description="Basic residues" evidence="13">
    <location>
        <begin position="255"/>
        <end position="266"/>
    </location>
</feature>